<protein>
    <submittedName>
        <fullName evidence="1">Uncharacterized protein</fullName>
    </submittedName>
</protein>
<name>A0A286RHS3_9BACT</name>
<dbReference type="AlphaFoldDB" id="A0A286RHS3"/>
<reference evidence="1 2" key="1">
    <citation type="journal article" name="Front. Microbiol.">
        <title>Sugar Metabolism of the First Thermophilic Planctomycete Thermogutta terrifontis: Comparative Genomic and Transcriptomic Approaches.</title>
        <authorList>
            <person name="Elcheninov A.G."/>
            <person name="Menzel P."/>
            <person name="Gudbergsdottir S.R."/>
            <person name="Slesarev A.I."/>
            <person name="Kadnikov V.V."/>
            <person name="Krogh A."/>
            <person name="Bonch-Osmolovskaya E.A."/>
            <person name="Peng X."/>
            <person name="Kublanov I.V."/>
        </authorList>
    </citation>
    <scope>NUCLEOTIDE SEQUENCE [LARGE SCALE GENOMIC DNA]</scope>
    <source>
        <strain evidence="1 2">R1</strain>
    </source>
</reference>
<dbReference type="EMBL" id="CP018477">
    <property type="protein sequence ID" value="ASV75507.1"/>
    <property type="molecule type" value="Genomic_DNA"/>
</dbReference>
<evidence type="ECO:0000313" key="2">
    <source>
        <dbReference type="Proteomes" id="UP000215086"/>
    </source>
</evidence>
<accession>A0A286RHS3</accession>
<evidence type="ECO:0000313" key="1">
    <source>
        <dbReference type="EMBL" id="ASV75507.1"/>
    </source>
</evidence>
<sequence>MCCHRHRRKNGELTFRKTGILNTRNHESHIAVRILFSPHVIAVWRTQ</sequence>
<gene>
    <name evidence="1" type="ORF">THTE_2905</name>
</gene>
<organism evidence="1 2">
    <name type="scientific">Thermogutta terrifontis</name>
    <dbReference type="NCBI Taxonomy" id="1331910"/>
    <lineage>
        <taxon>Bacteria</taxon>
        <taxon>Pseudomonadati</taxon>
        <taxon>Planctomycetota</taxon>
        <taxon>Planctomycetia</taxon>
        <taxon>Pirellulales</taxon>
        <taxon>Thermoguttaceae</taxon>
        <taxon>Thermogutta</taxon>
    </lineage>
</organism>
<dbReference type="Proteomes" id="UP000215086">
    <property type="component" value="Chromosome"/>
</dbReference>
<dbReference type="KEGG" id="ttf:THTE_2905"/>
<keyword evidence="2" id="KW-1185">Reference proteome</keyword>
<proteinExistence type="predicted"/>